<proteinExistence type="inferred from homology"/>
<dbReference type="InterPro" id="IPR041489">
    <property type="entry name" value="PDZ_6"/>
</dbReference>
<dbReference type="PROSITE" id="PS50106">
    <property type="entry name" value="PDZ"/>
    <property type="match status" value="2"/>
</dbReference>
<dbReference type="Pfam" id="PF17820">
    <property type="entry name" value="PDZ_6"/>
    <property type="match status" value="1"/>
</dbReference>
<evidence type="ECO:0000313" key="6">
    <source>
        <dbReference type="EMBL" id="SHI53074.1"/>
    </source>
</evidence>
<dbReference type="PRINTS" id="PR00834">
    <property type="entry name" value="PROTEASES2C"/>
</dbReference>
<keyword evidence="3" id="KW-0378">Hydrolase</keyword>
<dbReference type="PANTHER" id="PTHR43343:SF3">
    <property type="entry name" value="PROTEASE DO-LIKE 8, CHLOROPLASTIC"/>
    <property type="match status" value="1"/>
</dbReference>
<gene>
    <name evidence="6" type="ORF">SAMN02745165_00324</name>
</gene>
<dbReference type="InterPro" id="IPR001940">
    <property type="entry name" value="Peptidase_S1C"/>
</dbReference>
<feature type="domain" description="PDZ" evidence="5">
    <location>
        <begin position="246"/>
        <end position="332"/>
    </location>
</feature>
<dbReference type="InterPro" id="IPR036034">
    <property type="entry name" value="PDZ_sf"/>
</dbReference>
<dbReference type="Proteomes" id="UP000184171">
    <property type="component" value="Unassembled WGS sequence"/>
</dbReference>
<organism evidence="6 7">
    <name type="scientific">Malonomonas rubra DSM 5091</name>
    <dbReference type="NCBI Taxonomy" id="1122189"/>
    <lineage>
        <taxon>Bacteria</taxon>
        <taxon>Pseudomonadati</taxon>
        <taxon>Thermodesulfobacteriota</taxon>
        <taxon>Desulfuromonadia</taxon>
        <taxon>Desulfuromonadales</taxon>
        <taxon>Geopsychrobacteraceae</taxon>
        <taxon>Malonomonas</taxon>
    </lineage>
</organism>
<dbReference type="InterPro" id="IPR009003">
    <property type="entry name" value="Peptidase_S1_PA"/>
</dbReference>
<dbReference type="GO" id="GO:0004252">
    <property type="term" value="F:serine-type endopeptidase activity"/>
    <property type="evidence" value="ECO:0007669"/>
    <property type="project" value="InterPro"/>
</dbReference>
<dbReference type="AlphaFoldDB" id="A0A1M6BX19"/>
<dbReference type="InterPro" id="IPR001478">
    <property type="entry name" value="PDZ"/>
</dbReference>
<dbReference type="Pfam" id="PF13180">
    <property type="entry name" value="PDZ_2"/>
    <property type="match status" value="1"/>
</dbReference>
<evidence type="ECO:0000259" key="5">
    <source>
        <dbReference type="PROSITE" id="PS50106"/>
    </source>
</evidence>
<keyword evidence="2 6" id="KW-0645">Protease</keyword>
<keyword evidence="4" id="KW-0732">Signal</keyword>
<accession>A0A1M6BX19</accession>
<dbReference type="SUPFAM" id="SSF50156">
    <property type="entry name" value="PDZ domain-like"/>
    <property type="match status" value="2"/>
</dbReference>
<evidence type="ECO:0000256" key="2">
    <source>
        <dbReference type="ARBA" id="ARBA00022670"/>
    </source>
</evidence>
<dbReference type="Gene3D" id="2.40.10.10">
    <property type="entry name" value="Trypsin-like serine proteases"/>
    <property type="match status" value="2"/>
</dbReference>
<dbReference type="Gene3D" id="2.30.42.10">
    <property type="match status" value="2"/>
</dbReference>
<dbReference type="CDD" id="cd06779">
    <property type="entry name" value="cpPDZ_Deg_HtrA-like"/>
    <property type="match status" value="1"/>
</dbReference>
<feature type="signal peptide" evidence="4">
    <location>
        <begin position="1"/>
        <end position="21"/>
    </location>
</feature>
<evidence type="ECO:0000256" key="1">
    <source>
        <dbReference type="ARBA" id="ARBA00010541"/>
    </source>
</evidence>
<dbReference type="GO" id="GO:0006508">
    <property type="term" value="P:proteolysis"/>
    <property type="evidence" value="ECO:0007669"/>
    <property type="project" value="UniProtKB-KW"/>
</dbReference>
<reference evidence="6 7" key="1">
    <citation type="submission" date="2016-11" db="EMBL/GenBank/DDBJ databases">
        <authorList>
            <person name="Jaros S."/>
            <person name="Januszkiewicz K."/>
            <person name="Wedrychowicz H."/>
        </authorList>
    </citation>
    <scope>NUCLEOTIDE SEQUENCE [LARGE SCALE GENOMIC DNA]</scope>
    <source>
        <strain evidence="6 7">DSM 5091</strain>
    </source>
</reference>
<name>A0A1M6BX19_MALRU</name>
<dbReference type="OrthoDB" id="9758917at2"/>
<feature type="chain" id="PRO_5012567736" evidence="4">
    <location>
        <begin position="22"/>
        <end position="435"/>
    </location>
</feature>
<comment type="similarity">
    <text evidence="1">Belongs to the peptidase S1C family.</text>
</comment>
<dbReference type="PANTHER" id="PTHR43343">
    <property type="entry name" value="PEPTIDASE S12"/>
    <property type="match status" value="1"/>
</dbReference>
<dbReference type="SUPFAM" id="SSF50494">
    <property type="entry name" value="Trypsin-like serine proteases"/>
    <property type="match status" value="1"/>
</dbReference>
<dbReference type="InterPro" id="IPR051201">
    <property type="entry name" value="Chloro_Bact_Ser_Proteases"/>
</dbReference>
<dbReference type="InterPro" id="IPR043504">
    <property type="entry name" value="Peptidase_S1_PA_chymotrypsin"/>
</dbReference>
<keyword evidence="7" id="KW-1185">Reference proteome</keyword>
<dbReference type="Pfam" id="PF13365">
    <property type="entry name" value="Trypsin_2"/>
    <property type="match status" value="1"/>
</dbReference>
<dbReference type="STRING" id="1122189.SAMN02745165_00324"/>
<dbReference type="RefSeq" id="WP_072904997.1">
    <property type="nucleotide sequence ID" value="NZ_FQZT01000001.1"/>
</dbReference>
<evidence type="ECO:0000256" key="3">
    <source>
        <dbReference type="ARBA" id="ARBA00022801"/>
    </source>
</evidence>
<feature type="domain" description="PDZ" evidence="5">
    <location>
        <begin position="340"/>
        <end position="409"/>
    </location>
</feature>
<evidence type="ECO:0000313" key="7">
    <source>
        <dbReference type="Proteomes" id="UP000184171"/>
    </source>
</evidence>
<dbReference type="SMART" id="SM00228">
    <property type="entry name" value="PDZ"/>
    <property type="match status" value="2"/>
</dbReference>
<protein>
    <submittedName>
        <fullName evidence="6">Serine protease, S1-C subfamily, contains C-terminal PDZ domain</fullName>
    </submittedName>
</protein>
<dbReference type="EMBL" id="FQZT01000001">
    <property type="protein sequence ID" value="SHI53074.1"/>
    <property type="molecule type" value="Genomic_DNA"/>
</dbReference>
<evidence type="ECO:0000256" key="4">
    <source>
        <dbReference type="SAM" id="SignalP"/>
    </source>
</evidence>
<sequence length="435" mass="47531">MFVRCFLVLILLLLPLFSANAAERRTPVVEAIAKARDAVVNIRTEEIVQRRSTPFFGFGDSIFEQFFNDMLPPRSYKTQSLGSGVIISADGHILTNAHVVEKASKIFVALPERNKELEARLIGIDGRIDLAVLKIEEKGTYPFLQPARSDDLMLGESVIAIGNPLGLGHSITTGIISSTKRQIQIADGFSSVFIQTDALINPGNSGGPLININGELVGINTAIARQAQGIGFSIPIDTAKRVLNDLIDYGKVRHVFLGIIPVEVSSSFTRSRGDGGVLIEELLEDSPAEKAGFQIADVVLAIDGVPIASIDEYYSLLQTYTPDDTLDITLLRGLKEQQKKVRLTSLPKGYELSYTRRTFGFTLKQGRRGVLIDEVVDDSPADKIGLQRGDGIAKVAGIEIEKLTDFETVIGEKIGRLPLSFLVVRNNRGYLIELP</sequence>